<organism evidence="3 4">
    <name type="scientific">Nocardioides luti</name>
    <dbReference type="NCBI Taxonomy" id="2761101"/>
    <lineage>
        <taxon>Bacteria</taxon>
        <taxon>Bacillati</taxon>
        <taxon>Actinomycetota</taxon>
        <taxon>Actinomycetes</taxon>
        <taxon>Propionibacteriales</taxon>
        <taxon>Nocardioidaceae</taxon>
        <taxon>Nocardioides</taxon>
    </lineage>
</organism>
<dbReference type="Proteomes" id="UP000523955">
    <property type="component" value="Unassembled WGS sequence"/>
</dbReference>
<dbReference type="RefSeq" id="WP_185251615.1">
    <property type="nucleotide sequence ID" value="NZ_JACKXE010000001.1"/>
</dbReference>
<evidence type="ECO:0000313" key="4">
    <source>
        <dbReference type="Proteomes" id="UP000523955"/>
    </source>
</evidence>
<accession>A0A7X0RDL0</accession>
<dbReference type="InterPro" id="IPR021787">
    <property type="entry name" value="DUF3352"/>
</dbReference>
<evidence type="ECO:0000256" key="2">
    <source>
        <dbReference type="SAM" id="Phobius"/>
    </source>
</evidence>
<keyword evidence="4" id="KW-1185">Reference proteome</keyword>
<keyword evidence="2" id="KW-0472">Membrane</keyword>
<sequence>MSSTTPPTGSGPTGSGPVGPGPTGPPPTGPGQPEYLTQGGGAPWQPGAEPRTGGGGRKALIGGGALVGLALVGGGIWAATSFFGSGPQPAEALPDTTLGYVSVDLDPSGGQKIEAIRTLRKFPAFKDQIGLDTEDDLREKIFEQVQEGDACPDLDYADDIEPWLGDRAAVAAVDTGQEQPVPVFVVQVKDADQADAGLKKIQACAGGGDDSVGGSSDSAGTGTGGWAIEGDWAVVAETEEIAQGVADDAADASLADDEDYRKWTDEVGDAGIVNMYAAPAAGAFLAENLGGLGMLTGASSMSSCAASADGETACDDTGSSTAAPSQVTDALKDFKGAAATIRFADGALELEVAGDPGFQQTGLYASDQGDDVLATLPEDTAAALGVGLQDGWFGEALDQVASYSGGETSADELLAQLSEQSGLDLPDDAETLAGESFAVGISSDFDPEAFANGSGLSELPIAAKVKGDPAAIDDVLDKVRPQLGADEQGTLDLDADGDVAAIGPNADYRAKVLADGGLGDSEVFQDVVPDADRASAILFVNFDAGDGWLVNLVGDDQEVADNLEPLSGFGISSWLEDDAAHALVRITTN</sequence>
<dbReference type="AlphaFoldDB" id="A0A7X0RDL0"/>
<reference evidence="3 4" key="1">
    <citation type="submission" date="2020-08" db="EMBL/GenBank/DDBJ databases">
        <authorList>
            <person name="Seo M.-J."/>
        </authorList>
    </citation>
    <scope>NUCLEOTIDE SEQUENCE [LARGE SCALE GENOMIC DNA]</scope>
    <source>
        <strain evidence="3 4">KIGAM211</strain>
    </source>
</reference>
<feature type="transmembrane region" description="Helical" evidence="2">
    <location>
        <begin position="59"/>
        <end position="79"/>
    </location>
</feature>
<feature type="region of interest" description="Disordered" evidence="1">
    <location>
        <begin position="1"/>
        <end position="56"/>
    </location>
</feature>
<feature type="compositionally biased region" description="Low complexity" evidence="1">
    <location>
        <begin position="1"/>
        <end position="10"/>
    </location>
</feature>
<keyword evidence="2" id="KW-1133">Transmembrane helix</keyword>
<gene>
    <name evidence="3" type="ORF">H5V45_03230</name>
</gene>
<dbReference type="EMBL" id="JACKXE010000001">
    <property type="protein sequence ID" value="MBB6626326.1"/>
    <property type="molecule type" value="Genomic_DNA"/>
</dbReference>
<protein>
    <submittedName>
        <fullName evidence="3">DUF3352 domain-containing protein</fullName>
    </submittedName>
</protein>
<proteinExistence type="predicted"/>
<evidence type="ECO:0000256" key="1">
    <source>
        <dbReference type="SAM" id="MobiDB-lite"/>
    </source>
</evidence>
<name>A0A7X0RDL0_9ACTN</name>
<evidence type="ECO:0000313" key="3">
    <source>
        <dbReference type="EMBL" id="MBB6626326.1"/>
    </source>
</evidence>
<comment type="caution">
    <text evidence="3">The sequence shown here is derived from an EMBL/GenBank/DDBJ whole genome shotgun (WGS) entry which is preliminary data.</text>
</comment>
<keyword evidence="2" id="KW-0812">Transmembrane</keyword>
<dbReference type="Pfam" id="PF11832">
    <property type="entry name" value="DUF3352"/>
    <property type="match status" value="1"/>
</dbReference>
<feature type="compositionally biased region" description="Pro residues" evidence="1">
    <location>
        <begin position="19"/>
        <end position="30"/>
    </location>
</feature>